<evidence type="ECO:0000259" key="2">
    <source>
        <dbReference type="Pfam" id="PF19066"/>
    </source>
</evidence>
<dbReference type="EMBL" id="PP130629">
    <property type="protein sequence ID" value="XAO13488.1"/>
    <property type="molecule type" value="Genomic_DNA"/>
</dbReference>
<organism evidence="3">
    <name type="scientific">Mantoniella tinhauana virus 1</name>
    <dbReference type="NCBI Taxonomy" id="3111543"/>
    <lineage>
        <taxon>Viruses</taxon>
    </lineage>
</organism>
<proteinExistence type="predicted"/>
<evidence type="ECO:0000313" key="3">
    <source>
        <dbReference type="EMBL" id="XAO13488.1"/>
    </source>
</evidence>
<dbReference type="Pfam" id="PF19066">
    <property type="entry name" value="P9_TM"/>
    <property type="match status" value="1"/>
</dbReference>
<protein>
    <recommendedName>
        <fullName evidence="2">Minor capsid protein P9 transmembrane helices domain-containing protein</fullName>
    </recommendedName>
</protein>
<name>A0AB38ZM80_9VIRU</name>
<keyword evidence="1" id="KW-0812">Transmembrane</keyword>
<keyword evidence="1" id="KW-1133">Transmembrane helix</keyword>
<evidence type="ECO:0000256" key="1">
    <source>
        <dbReference type="SAM" id="Phobius"/>
    </source>
</evidence>
<feature type="transmembrane region" description="Helical" evidence="1">
    <location>
        <begin position="55"/>
        <end position="70"/>
    </location>
</feature>
<keyword evidence="1" id="KW-0472">Membrane</keyword>
<feature type="domain" description="Minor capsid protein P9 transmembrane helices" evidence="2">
    <location>
        <begin position="3"/>
        <end position="71"/>
    </location>
</feature>
<accession>A0AB38ZM80</accession>
<dbReference type="InterPro" id="IPR043915">
    <property type="entry name" value="P9_TM"/>
</dbReference>
<reference evidence="3" key="1">
    <citation type="submission" date="2024-01" db="EMBL/GenBank/DDBJ databases">
        <title>Genomic and biogeographic characterisation of Mantoniella tinhauana virus 1, the first discovered Mantoniella-infecting prasinovirus.</title>
        <authorList>
            <person name="Rey Redondo E."/>
            <person name="Yung C.C.M."/>
        </authorList>
    </citation>
    <scope>NUCLEOTIDE SEQUENCE</scope>
    <source>
        <strain evidence="3">Lau Fau Shan</strain>
    </source>
</reference>
<sequence>MKTWFDDPKQLIRADQISQFWPNKDQTPEDRVNAASRFIIYASCILYLIRRDPRIFVLGGMVLAIIAILYKSKMVEETYGATKSGESCRMPSIDNPMGNVLITDYTDAPNRLESCYYSTVNPFMNNFTSGSIPMDSGRSRSPLPKYMRNGVDRQFVPNPVTKIPGDQTAFAEWLYGPKNQPLCRSDARFCNPNARGVQLESFSGFGSDGNVRR</sequence>